<evidence type="ECO:0008006" key="16">
    <source>
        <dbReference type="Google" id="ProtNLM"/>
    </source>
</evidence>
<reference evidence="14" key="1">
    <citation type="journal article" date="2020" name="bioRxiv">
        <title>Genomic and phenotypic heterogeneity of clinical isolates of the human pathogens Aspergillus fumigatus, Aspergillus lentulus and Aspergillus fumigatiaffinis.</title>
        <authorList>
            <person name="dos Santos R.A.C."/>
            <person name="Steenwyk J.L."/>
            <person name="Rivero-Menendez O."/>
            <person name="Mead M.E."/>
            <person name="Silva L.P."/>
            <person name="Bastos R.W."/>
            <person name="Alastruey-Izquierdo A."/>
            <person name="Goldman G.H."/>
            <person name="Rokas A."/>
        </authorList>
    </citation>
    <scope>NUCLEOTIDE SEQUENCE</scope>
    <source>
        <strain evidence="14">CNM-CM6805</strain>
    </source>
</reference>
<evidence type="ECO:0000256" key="4">
    <source>
        <dbReference type="ARBA" id="ARBA00022692"/>
    </source>
</evidence>
<feature type="domain" description="ABC transmembrane type-1" evidence="13">
    <location>
        <begin position="277"/>
        <end position="554"/>
    </location>
</feature>
<feature type="transmembrane region" description="Helical" evidence="11">
    <location>
        <begin position="309"/>
        <end position="328"/>
    </location>
</feature>
<sequence length="1435" mass="158366">MCYITDEDRFGPAVNNCAHDFDFTLLFEEVFFSIVLSAFFIPVIAATLFYSRQQVVKLRTGWIVIGKLTAHVVHVLLQIILVAFWAIPITPKTHASLAAASLAAVVAIGLAYQSHREHFQSVRPSKTICLYFFFSLLLDIPRSRSLFMIHGLKGIPIVFIICMGSRVVVLVLEAIEKRPWVLPQFLEKSPETTAGPFSRALLAWLNCLLFVGARKPLTMSDLFPVERLMAPDQGPSQCPSTMYERFLAATRHDNQSLGLFLCKSFYRELLAGVIPRLAQAGFTLAQPYIIRRAVILLATPESANSQSRGIALVAAFAIVYVGLAISTAQAQHKSCRLLAMFRSSLVSMIFDKAITLSATSQNEASAMTAMGIQIERIAAGLQFFHDTWGSFLEVTLGLWLLYYQLWAADAVPVLVSVVCIIIGLALSVALCRKQTYWILAIKTRLKVTTELLGTMKGIKMSGLAPVLFAQLTELRTKEIISSRAYRSLQIFATALANLNRLLTPVMSLTAYAFLSRHVDIGTLNSARAFTSLAFLELFAASFLQFIQTLSEVATAIGCIKQIDSFLRSGGQEDARTVAPASSPSDQDTDKWKTPMANICIEAQGLSVAWSKDAKTLLHDLSFRVPESAITMVFGPVGCGKTTFLSALLGETEIMAGTLRVKTKEIAYCAQTTWLTNATIRQNIVGDGTFDPQWYHTVIESCDLSKDLSEMSNGDQTRIGSKGISLSGGQKHRLALARAVYSKIRLILLDDIFSCLDPTTVQNISTRLLGPQGLFKRHGISLIMATSSYSMLPIAEHIIALDSSGTISAQGSFSQGQARLANPAVANRPVGEARTFQTHEPSPAKPSGQKSQSQIGDGSVAATTGGAAALKYYFNLASWPAWAGFYGSLSIVVCMNTLMSIWVKWWAEDNDQEPFRNLHMRVGVYWLWAILAMIFFLVCLWLLLHGIMQKVMATTHHKLLRTVLDFSQDLELIDSELPIMLLLACFALFMCLAQLVVVCVNVKYMTAALPIYIGVFWVLKAFCTKTSQRLRVMDIESRAPLFSNLLETMTGLVTIRAFGLQNKHREIHNHNLCESQKPFYLLLTTQRWLTVTLDLVLAGFAVVLMGIGVGTMGQVSPSSMGLALVNTISLGSSVKMLVTYWTGLEVSLGAISRVKHFIEETGSEHPRDGTSLVKRDCKLQGPIQFNAVWAQYMNPPTPAIKNFSFTFARGEKVAVCGRSGSGKSTLVSTIFRLIELSQGSIQIGGIDISSIPHEQLRSSIIALPQDACLMQHSSIRENVDPFRKRSDESITLALQRTGLWELINDQGGLDMIYSDEFFSHGQRQLLCMARAMLRDGHIVVLDECTSSIDSKTDELMQDIIRCHFKHHTVVAITHRLETVLDFDRVIVMEDGSLIETGSPRELLSRPSGFQTLLNGNRSDAAMERNAEQISKSLCTS</sequence>
<organism evidence="14 15">
    <name type="scientific">Aspergillus fumigatiaffinis</name>
    <dbReference type="NCBI Taxonomy" id="340414"/>
    <lineage>
        <taxon>Eukaryota</taxon>
        <taxon>Fungi</taxon>
        <taxon>Dikarya</taxon>
        <taxon>Ascomycota</taxon>
        <taxon>Pezizomycotina</taxon>
        <taxon>Eurotiomycetes</taxon>
        <taxon>Eurotiomycetidae</taxon>
        <taxon>Eurotiales</taxon>
        <taxon>Aspergillaceae</taxon>
        <taxon>Aspergillus</taxon>
        <taxon>Aspergillus subgen. Fumigati</taxon>
    </lineage>
</organism>
<feature type="transmembrane region" description="Helical" evidence="11">
    <location>
        <begin position="93"/>
        <end position="112"/>
    </location>
</feature>
<feature type="transmembrane region" description="Helical" evidence="11">
    <location>
        <begin position="411"/>
        <end position="431"/>
    </location>
</feature>
<dbReference type="SUPFAM" id="SSF52540">
    <property type="entry name" value="P-loop containing nucleoside triphosphate hydrolases"/>
    <property type="match status" value="2"/>
</dbReference>
<dbReference type="PANTHER" id="PTHR24223">
    <property type="entry name" value="ATP-BINDING CASSETTE SUB-FAMILY C"/>
    <property type="match status" value="1"/>
</dbReference>
<evidence type="ECO:0000259" key="12">
    <source>
        <dbReference type="PROSITE" id="PS50893"/>
    </source>
</evidence>
<feature type="transmembrane region" description="Helical" evidence="11">
    <location>
        <begin position="30"/>
        <end position="50"/>
    </location>
</feature>
<evidence type="ECO:0000313" key="14">
    <source>
        <dbReference type="EMBL" id="KAF4242905.1"/>
    </source>
</evidence>
<dbReference type="InterPro" id="IPR017871">
    <property type="entry name" value="ABC_transporter-like_CS"/>
</dbReference>
<dbReference type="EMBL" id="JAAAPX010000014">
    <property type="protein sequence ID" value="KAF4242905.1"/>
    <property type="molecule type" value="Genomic_DNA"/>
</dbReference>
<dbReference type="PROSITE" id="PS00211">
    <property type="entry name" value="ABC_TRANSPORTER_1"/>
    <property type="match status" value="1"/>
</dbReference>
<dbReference type="InterPro" id="IPR044726">
    <property type="entry name" value="ABCC_6TM_D2"/>
</dbReference>
<name>A0A8H4HDC2_9EURO</name>
<dbReference type="InterPro" id="IPR050173">
    <property type="entry name" value="ABC_transporter_C-like"/>
</dbReference>
<evidence type="ECO:0000256" key="8">
    <source>
        <dbReference type="ARBA" id="ARBA00023136"/>
    </source>
</evidence>
<evidence type="ECO:0000256" key="3">
    <source>
        <dbReference type="ARBA" id="ARBA00022448"/>
    </source>
</evidence>
<keyword evidence="7 11" id="KW-1133">Transmembrane helix</keyword>
<feature type="transmembrane region" description="Helical" evidence="11">
    <location>
        <begin position="124"/>
        <end position="142"/>
    </location>
</feature>
<evidence type="ECO:0000256" key="11">
    <source>
        <dbReference type="SAM" id="Phobius"/>
    </source>
</evidence>
<dbReference type="CDD" id="cd18580">
    <property type="entry name" value="ABC_6TM_ABCC_D2"/>
    <property type="match status" value="1"/>
</dbReference>
<reference evidence="14" key="2">
    <citation type="submission" date="2020-04" db="EMBL/GenBank/DDBJ databases">
        <authorList>
            <person name="Santos R.A.C."/>
            <person name="Steenwyk J.L."/>
            <person name="Rivero-Menendez O."/>
            <person name="Mead M.E."/>
            <person name="Silva L.P."/>
            <person name="Bastos R.W."/>
            <person name="Alastruey-Izquierdo A."/>
            <person name="Goldman G.H."/>
            <person name="Rokas A."/>
        </authorList>
    </citation>
    <scope>NUCLEOTIDE SEQUENCE</scope>
    <source>
        <strain evidence="14">CNM-CM6805</strain>
    </source>
</reference>
<dbReference type="Gene3D" id="3.40.50.300">
    <property type="entry name" value="P-loop containing nucleotide triphosphate hydrolases"/>
    <property type="match status" value="2"/>
</dbReference>
<comment type="caution">
    <text evidence="14">The sequence shown here is derived from an EMBL/GenBank/DDBJ whole genome shotgun (WGS) entry which is preliminary data.</text>
</comment>
<dbReference type="GO" id="GO:0140359">
    <property type="term" value="F:ABC-type transporter activity"/>
    <property type="evidence" value="ECO:0007669"/>
    <property type="project" value="InterPro"/>
</dbReference>
<dbReference type="InterPro" id="IPR036640">
    <property type="entry name" value="ABC1_TM_sf"/>
</dbReference>
<accession>A0A8H4HDC2</accession>
<feature type="transmembrane region" description="Helical" evidence="11">
    <location>
        <begin position="62"/>
        <end position="87"/>
    </location>
</feature>
<feature type="transmembrane region" description="Helical" evidence="11">
    <location>
        <begin position="880"/>
        <end position="902"/>
    </location>
</feature>
<dbReference type="GO" id="GO:0016020">
    <property type="term" value="C:membrane"/>
    <property type="evidence" value="ECO:0007669"/>
    <property type="project" value="UniProtKB-SubCell"/>
</dbReference>
<dbReference type="InterPro" id="IPR027417">
    <property type="entry name" value="P-loop_NTPase"/>
</dbReference>
<dbReference type="Proteomes" id="UP000653565">
    <property type="component" value="Unassembled WGS sequence"/>
</dbReference>
<dbReference type="Gene3D" id="1.20.1560.10">
    <property type="entry name" value="ABC transporter type 1, transmembrane domain"/>
    <property type="match status" value="2"/>
</dbReference>
<comment type="similarity">
    <text evidence="2">Belongs to the ABC transporter superfamily. ABCC family. Conjugate transporter (TC 3.A.1.208) subfamily.</text>
</comment>
<evidence type="ECO:0000256" key="5">
    <source>
        <dbReference type="ARBA" id="ARBA00022741"/>
    </source>
</evidence>
<feature type="transmembrane region" description="Helical" evidence="11">
    <location>
        <begin position="154"/>
        <end position="175"/>
    </location>
</feature>
<dbReference type="Pfam" id="PF24357">
    <property type="entry name" value="TMD0_ABC"/>
    <property type="match status" value="1"/>
</dbReference>
<feature type="region of interest" description="Disordered" evidence="10">
    <location>
        <begin position="833"/>
        <end position="857"/>
    </location>
</feature>
<keyword evidence="8 11" id="KW-0472">Membrane</keyword>
<dbReference type="CDD" id="cd18579">
    <property type="entry name" value="ABC_6TM_ABCC_D1"/>
    <property type="match status" value="1"/>
</dbReference>
<dbReference type="PROSITE" id="PS50929">
    <property type="entry name" value="ABC_TM1F"/>
    <property type="match status" value="2"/>
</dbReference>
<dbReference type="Pfam" id="PF00005">
    <property type="entry name" value="ABC_tran"/>
    <property type="match status" value="2"/>
</dbReference>
<dbReference type="InterPro" id="IPR011527">
    <property type="entry name" value="ABC1_TM_dom"/>
</dbReference>
<feature type="transmembrane region" description="Helical" evidence="11">
    <location>
        <begin position="976"/>
        <end position="997"/>
    </location>
</feature>
<feature type="transmembrane region" description="Helical" evidence="11">
    <location>
        <begin position="1087"/>
        <end position="1109"/>
    </location>
</feature>
<feature type="transmembrane region" description="Helical" evidence="11">
    <location>
        <begin position="922"/>
        <end position="943"/>
    </location>
</feature>
<dbReference type="FunFam" id="3.40.50.300:FF:000838">
    <property type="entry name" value="ABC multidrug transporter (Eurofung)"/>
    <property type="match status" value="1"/>
</dbReference>
<dbReference type="InterPro" id="IPR044746">
    <property type="entry name" value="ABCC_6TM_D1"/>
</dbReference>
<protein>
    <recommendedName>
        <fullName evidence="16">ABC multidrug transporter</fullName>
    </recommendedName>
</protein>
<gene>
    <name evidence="14" type="ORF">CNMCM6805_002013</name>
</gene>
<dbReference type="Pfam" id="PF00664">
    <property type="entry name" value="ABC_membrane"/>
    <property type="match status" value="1"/>
</dbReference>
<evidence type="ECO:0000256" key="1">
    <source>
        <dbReference type="ARBA" id="ARBA00004141"/>
    </source>
</evidence>
<keyword evidence="6" id="KW-0067">ATP-binding</keyword>
<feature type="domain" description="ABC transmembrane type-1" evidence="13">
    <location>
        <begin position="890"/>
        <end position="1144"/>
    </location>
</feature>
<dbReference type="InterPro" id="IPR003439">
    <property type="entry name" value="ABC_transporter-like_ATP-bd"/>
</dbReference>
<keyword evidence="4 11" id="KW-0812">Transmembrane</keyword>
<dbReference type="InterPro" id="IPR003593">
    <property type="entry name" value="AAA+_ATPase"/>
</dbReference>
<dbReference type="SMART" id="SM00382">
    <property type="entry name" value="AAA"/>
    <property type="match status" value="2"/>
</dbReference>
<evidence type="ECO:0000259" key="13">
    <source>
        <dbReference type="PROSITE" id="PS50929"/>
    </source>
</evidence>
<keyword evidence="15" id="KW-1185">Reference proteome</keyword>
<proteinExistence type="inferred from homology"/>
<comment type="subcellular location">
    <subcellularLocation>
        <location evidence="1">Membrane</location>
        <topology evidence="1">Multi-pass membrane protein</topology>
    </subcellularLocation>
</comment>
<feature type="transmembrane region" description="Helical" evidence="11">
    <location>
        <begin position="1003"/>
        <end position="1022"/>
    </location>
</feature>
<evidence type="ECO:0000256" key="6">
    <source>
        <dbReference type="ARBA" id="ARBA00022840"/>
    </source>
</evidence>
<keyword evidence="3" id="KW-0813">Transport</keyword>
<dbReference type="InterPro" id="IPR056227">
    <property type="entry name" value="TMD0_ABC"/>
</dbReference>
<evidence type="ECO:0000256" key="7">
    <source>
        <dbReference type="ARBA" id="ARBA00022989"/>
    </source>
</evidence>
<evidence type="ECO:0000256" key="2">
    <source>
        <dbReference type="ARBA" id="ARBA00009726"/>
    </source>
</evidence>
<keyword evidence="9" id="KW-0325">Glycoprotein</keyword>
<keyword evidence="5" id="KW-0547">Nucleotide-binding</keyword>
<dbReference type="GO" id="GO:0016887">
    <property type="term" value="F:ATP hydrolysis activity"/>
    <property type="evidence" value="ECO:0007669"/>
    <property type="project" value="InterPro"/>
</dbReference>
<evidence type="ECO:0000256" key="10">
    <source>
        <dbReference type="SAM" id="MobiDB-lite"/>
    </source>
</evidence>
<feature type="domain" description="ABC transporter" evidence="12">
    <location>
        <begin position="600"/>
        <end position="828"/>
    </location>
</feature>
<dbReference type="FunFam" id="1.20.1560.10:FF:000055">
    <property type="entry name" value="ABC multidrug transporter (Eurofung)"/>
    <property type="match status" value="1"/>
</dbReference>
<evidence type="ECO:0000313" key="15">
    <source>
        <dbReference type="Proteomes" id="UP000653565"/>
    </source>
</evidence>
<dbReference type="GO" id="GO:0005524">
    <property type="term" value="F:ATP binding"/>
    <property type="evidence" value="ECO:0007669"/>
    <property type="project" value="UniProtKB-KW"/>
</dbReference>
<evidence type="ECO:0000256" key="9">
    <source>
        <dbReference type="ARBA" id="ARBA00023180"/>
    </source>
</evidence>
<dbReference type="CDD" id="cd03244">
    <property type="entry name" value="ABCC_MRP_domain2"/>
    <property type="match status" value="1"/>
</dbReference>
<dbReference type="PANTHER" id="PTHR24223:SF399">
    <property type="entry name" value="ABC TRANSPORTER ATNG"/>
    <property type="match status" value="1"/>
</dbReference>
<dbReference type="SUPFAM" id="SSF90123">
    <property type="entry name" value="ABC transporter transmembrane region"/>
    <property type="match status" value="2"/>
</dbReference>
<feature type="domain" description="ABC transporter" evidence="12">
    <location>
        <begin position="1182"/>
        <end position="1414"/>
    </location>
</feature>
<dbReference type="PROSITE" id="PS50893">
    <property type="entry name" value="ABC_TRANSPORTER_2"/>
    <property type="match status" value="2"/>
</dbReference>